<dbReference type="Proteomes" id="UP001055303">
    <property type="component" value="Unassembled WGS sequence"/>
</dbReference>
<evidence type="ECO:0000313" key="1">
    <source>
        <dbReference type="EMBL" id="GJD58748.1"/>
    </source>
</evidence>
<dbReference type="AlphaFoldDB" id="A0A564G2Z1"/>
<dbReference type="RefSeq" id="WP_144766840.1">
    <property type="nucleotide sequence ID" value="NZ_BPQI01000167.1"/>
</dbReference>
<proteinExistence type="predicted"/>
<protein>
    <submittedName>
        <fullName evidence="2">Uncharacterized protein</fullName>
    </submittedName>
</protein>
<sequence length="184" mass="20999">MLNNAVAEGCRARVQCVRDRVMTREAGRPLPKLRFRGTDDWSVTTDNFWLLRVGTDHAHRPAKAEHACTVTTERNRARRARRMAARETSWADERERATVLRLAERGANRSLTRARQNAALLMRDVPVLVATDPTRMVPPLLRLDGPAERRARREAGLPVPALRGMRREERRARAIRRNTCAPPV</sequence>
<dbReference type="Proteomes" id="UP000401717">
    <property type="component" value="Unassembled WGS sequence"/>
</dbReference>
<reference evidence="1" key="3">
    <citation type="submission" date="2021-08" db="EMBL/GenBank/DDBJ databases">
        <authorList>
            <person name="Tani A."/>
            <person name="Ola A."/>
            <person name="Ogura Y."/>
            <person name="Katsura K."/>
            <person name="Hayashi T."/>
        </authorList>
    </citation>
    <scope>NUCLEOTIDE SEQUENCE</scope>
    <source>
        <strain evidence="1">DSM 22415</strain>
    </source>
</reference>
<evidence type="ECO:0000313" key="2">
    <source>
        <dbReference type="EMBL" id="VUF14482.1"/>
    </source>
</evidence>
<reference evidence="2 3" key="1">
    <citation type="submission" date="2019-06" db="EMBL/GenBank/DDBJ databases">
        <authorList>
            <person name="Rodrigo-Torres L."/>
            <person name="Arahal R. D."/>
            <person name="Lucena T."/>
        </authorList>
    </citation>
    <scope>NUCLEOTIDE SEQUENCE [LARGE SCALE GENOMIC DNA]</scope>
    <source>
        <strain evidence="2 3">SW08-7</strain>
    </source>
</reference>
<evidence type="ECO:0000313" key="4">
    <source>
        <dbReference type="Proteomes" id="UP001055303"/>
    </source>
</evidence>
<dbReference type="EMBL" id="BPQI01000167">
    <property type="protein sequence ID" value="GJD58748.1"/>
    <property type="molecule type" value="Genomic_DNA"/>
</dbReference>
<evidence type="ECO:0000313" key="3">
    <source>
        <dbReference type="Proteomes" id="UP000401717"/>
    </source>
</evidence>
<accession>A0A564G2Z1</accession>
<keyword evidence="4" id="KW-1185">Reference proteome</keyword>
<gene>
    <name evidence="1" type="ORF">IFDJLNFL_4671</name>
    <name evidence="2" type="ORF">MTDSW087_04207</name>
</gene>
<organism evidence="2 3">
    <name type="scientific">Methylobacterium dankookense</name>
    <dbReference type="NCBI Taxonomy" id="560405"/>
    <lineage>
        <taxon>Bacteria</taxon>
        <taxon>Pseudomonadati</taxon>
        <taxon>Pseudomonadota</taxon>
        <taxon>Alphaproteobacteria</taxon>
        <taxon>Hyphomicrobiales</taxon>
        <taxon>Methylobacteriaceae</taxon>
        <taxon>Methylobacterium</taxon>
    </lineage>
</organism>
<dbReference type="OrthoDB" id="9828616at2"/>
<reference evidence="1" key="2">
    <citation type="journal article" date="2021" name="Front. Microbiol.">
        <title>Comprehensive Comparative Genomics and Phenotyping of Methylobacterium Species.</title>
        <authorList>
            <person name="Alessa O."/>
            <person name="Ogura Y."/>
            <person name="Fujitani Y."/>
            <person name="Takami H."/>
            <person name="Hayashi T."/>
            <person name="Sahin N."/>
            <person name="Tani A."/>
        </authorList>
    </citation>
    <scope>NUCLEOTIDE SEQUENCE</scope>
    <source>
        <strain evidence="1">DSM 22415</strain>
    </source>
</reference>
<dbReference type="EMBL" id="CABFVH010000034">
    <property type="protein sequence ID" value="VUF14482.1"/>
    <property type="molecule type" value="Genomic_DNA"/>
</dbReference>
<name>A0A564G2Z1_9HYPH</name>